<dbReference type="STRING" id="1714264.BTO30_09325"/>
<protein>
    <submittedName>
        <fullName evidence="1">Uncharacterized protein</fullName>
    </submittedName>
</protein>
<sequence length="64" mass="7691">MDSDYRCLFFVGKRPLDRLNKLYIYIRKTLFEIDFSKQKGGFLVKIDQLIYIVSDNYMKRGGFI</sequence>
<dbReference type="EMBL" id="MSDU01000017">
    <property type="protein sequence ID" value="OLN22496.1"/>
    <property type="molecule type" value="Genomic_DNA"/>
</dbReference>
<comment type="caution">
    <text evidence="1">The sequence shown here is derived from an EMBL/GenBank/DDBJ whole genome shotgun (WGS) entry which is preliminary data.</text>
</comment>
<dbReference type="AlphaFoldDB" id="A0A1Q8Q569"/>
<gene>
    <name evidence="1" type="ORF">BTO30_09325</name>
</gene>
<evidence type="ECO:0000313" key="1">
    <source>
        <dbReference type="EMBL" id="OLN22496.1"/>
    </source>
</evidence>
<proteinExistence type="predicted"/>
<evidence type="ECO:0000313" key="2">
    <source>
        <dbReference type="Proteomes" id="UP000185568"/>
    </source>
</evidence>
<accession>A0A1Q8Q569</accession>
<dbReference type="Proteomes" id="UP000185568">
    <property type="component" value="Unassembled WGS sequence"/>
</dbReference>
<name>A0A1Q8Q569_9BACI</name>
<reference evidence="1 2" key="1">
    <citation type="submission" date="2016-12" db="EMBL/GenBank/DDBJ databases">
        <title>Domibacillus antri genome sequencing.</title>
        <authorList>
            <person name="Verma A."/>
            <person name="Krishnamurthi S."/>
        </authorList>
    </citation>
    <scope>NUCLEOTIDE SEQUENCE [LARGE SCALE GENOMIC DNA]</scope>
    <source>
        <strain evidence="1 2">XD80</strain>
    </source>
</reference>
<keyword evidence="2" id="KW-1185">Reference proteome</keyword>
<organism evidence="1 2">
    <name type="scientific">Domibacillus antri</name>
    <dbReference type="NCBI Taxonomy" id="1714264"/>
    <lineage>
        <taxon>Bacteria</taxon>
        <taxon>Bacillati</taxon>
        <taxon>Bacillota</taxon>
        <taxon>Bacilli</taxon>
        <taxon>Bacillales</taxon>
        <taxon>Bacillaceae</taxon>
        <taxon>Domibacillus</taxon>
    </lineage>
</organism>